<evidence type="ECO:0000313" key="2">
    <source>
        <dbReference type="Proteomes" id="UP000828251"/>
    </source>
</evidence>
<accession>A0A9D4AFG0</accession>
<evidence type="ECO:0000313" key="1">
    <source>
        <dbReference type="EMBL" id="KAH1113911.1"/>
    </source>
</evidence>
<organism evidence="1 2">
    <name type="scientific">Gossypium stocksii</name>
    <dbReference type="NCBI Taxonomy" id="47602"/>
    <lineage>
        <taxon>Eukaryota</taxon>
        <taxon>Viridiplantae</taxon>
        <taxon>Streptophyta</taxon>
        <taxon>Embryophyta</taxon>
        <taxon>Tracheophyta</taxon>
        <taxon>Spermatophyta</taxon>
        <taxon>Magnoliopsida</taxon>
        <taxon>eudicotyledons</taxon>
        <taxon>Gunneridae</taxon>
        <taxon>Pentapetalae</taxon>
        <taxon>rosids</taxon>
        <taxon>malvids</taxon>
        <taxon>Malvales</taxon>
        <taxon>Malvaceae</taxon>
        <taxon>Malvoideae</taxon>
        <taxon>Gossypium</taxon>
    </lineage>
</organism>
<keyword evidence="2" id="KW-1185">Reference proteome</keyword>
<comment type="caution">
    <text evidence="1">The sequence shown here is derived from an EMBL/GenBank/DDBJ whole genome shotgun (WGS) entry which is preliminary data.</text>
</comment>
<protein>
    <submittedName>
        <fullName evidence="1">Uncharacterized protein</fullName>
    </submittedName>
</protein>
<dbReference type="OrthoDB" id="683469at2759"/>
<sequence>MREFYGDWDASYNELQGWIAGMQEYMPRIVTDLQALSYKGLDGEIQSRNQGLPSLQANGAGGQDMVYGKYAQILLIIVAQDDN</sequence>
<reference evidence="1 2" key="1">
    <citation type="journal article" date="2021" name="Plant Biotechnol. J.">
        <title>Multi-omics assisted identification of the key and species-specific regulatory components of drought-tolerant mechanisms in Gossypium stocksii.</title>
        <authorList>
            <person name="Yu D."/>
            <person name="Ke L."/>
            <person name="Zhang D."/>
            <person name="Wu Y."/>
            <person name="Sun Y."/>
            <person name="Mei J."/>
            <person name="Sun J."/>
            <person name="Sun Y."/>
        </authorList>
    </citation>
    <scope>NUCLEOTIDE SEQUENCE [LARGE SCALE GENOMIC DNA]</scope>
    <source>
        <strain evidence="2">cv. E1</strain>
        <tissue evidence="1">Leaf</tissue>
    </source>
</reference>
<dbReference type="AlphaFoldDB" id="A0A9D4AFG0"/>
<gene>
    <name evidence="1" type="ORF">J1N35_007289</name>
</gene>
<dbReference type="Proteomes" id="UP000828251">
    <property type="component" value="Unassembled WGS sequence"/>
</dbReference>
<dbReference type="EMBL" id="JAIQCV010000003">
    <property type="protein sequence ID" value="KAH1113911.1"/>
    <property type="molecule type" value="Genomic_DNA"/>
</dbReference>
<name>A0A9D4AFG0_9ROSI</name>
<proteinExistence type="predicted"/>